<dbReference type="Proteomes" id="UP000184188">
    <property type="component" value="Unassembled WGS sequence"/>
</dbReference>
<accession>A0A1L9S6S0</accession>
<dbReference type="AlphaFoldDB" id="A0A1L9S6S0"/>
<feature type="domain" description="Endoplasmic reticulum vesicle transporter C-terminal" evidence="7">
    <location>
        <begin position="190"/>
        <end position="368"/>
    </location>
</feature>
<dbReference type="GO" id="GO:0030134">
    <property type="term" value="C:COPII-coated ER to Golgi transport vesicle"/>
    <property type="evidence" value="ECO:0007669"/>
    <property type="project" value="TreeGrafter"/>
</dbReference>
<gene>
    <name evidence="9" type="ORF">ASPZODRAFT_104636</name>
</gene>
<evidence type="ECO:0000259" key="7">
    <source>
        <dbReference type="Pfam" id="PF07970"/>
    </source>
</evidence>
<feature type="domain" description="Endoplasmic reticulum vesicle transporter N-terminal" evidence="8">
    <location>
        <begin position="26"/>
        <end position="114"/>
    </location>
</feature>
<dbReference type="PANTHER" id="PTHR10984">
    <property type="entry name" value="ENDOPLASMIC RETICULUM-GOLGI INTERMEDIATE COMPARTMENT PROTEIN"/>
    <property type="match status" value="1"/>
</dbReference>
<dbReference type="InterPro" id="IPR039542">
    <property type="entry name" value="Erv_N"/>
</dbReference>
<dbReference type="GO" id="GO:0005789">
    <property type="term" value="C:endoplasmic reticulum membrane"/>
    <property type="evidence" value="ECO:0007669"/>
    <property type="project" value="UniProtKB-SubCell"/>
</dbReference>
<keyword evidence="5" id="KW-0813">Transport</keyword>
<evidence type="ECO:0000256" key="4">
    <source>
        <dbReference type="ARBA" id="ARBA00023136"/>
    </source>
</evidence>
<dbReference type="Pfam" id="PF13850">
    <property type="entry name" value="ERGIC_N"/>
    <property type="match status" value="1"/>
</dbReference>
<dbReference type="GeneID" id="34607331"/>
<keyword evidence="4" id="KW-0472">Membrane</keyword>
<keyword evidence="10" id="KW-1185">Reference proteome</keyword>
<dbReference type="PANTHER" id="PTHR10984:SF81">
    <property type="entry name" value="ER-DERIVED VESICLES PROTEIN ERV41"/>
    <property type="match status" value="1"/>
</dbReference>
<dbReference type="STRING" id="1073090.A0A1L9S6S0"/>
<keyword evidence="5" id="KW-0931">ER-Golgi transport</keyword>
<comment type="function">
    <text evidence="5">Plays a role in transport between endoplasmic reticulum and Golgi.</text>
</comment>
<organism evidence="9 10">
    <name type="scientific">Penicilliopsis zonata CBS 506.65</name>
    <dbReference type="NCBI Taxonomy" id="1073090"/>
    <lineage>
        <taxon>Eukaryota</taxon>
        <taxon>Fungi</taxon>
        <taxon>Dikarya</taxon>
        <taxon>Ascomycota</taxon>
        <taxon>Pezizomycotina</taxon>
        <taxon>Eurotiomycetes</taxon>
        <taxon>Eurotiomycetidae</taxon>
        <taxon>Eurotiales</taxon>
        <taxon>Aspergillaceae</taxon>
        <taxon>Penicilliopsis</taxon>
    </lineage>
</organism>
<proteinExistence type="inferred from homology"/>
<dbReference type="Pfam" id="PF07970">
    <property type="entry name" value="COPIIcoated_ERV"/>
    <property type="match status" value="1"/>
</dbReference>
<comment type="similarity">
    <text evidence="5">Belongs to the ERGIC family.</text>
</comment>
<evidence type="ECO:0000256" key="3">
    <source>
        <dbReference type="ARBA" id="ARBA00022989"/>
    </source>
</evidence>
<dbReference type="GO" id="GO:0006890">
    <property type="term" value="P:retrograde vesicle-mediated transport, Golgi to endoplasmic reticulum"/>
    <property type="evidence" value="ECO:0007669"/>
    <property type="project" value="TreeGrafter"/>
</dbReference>
<keyword evidence="5" id="KW-0333">Golgi apparatus</keyword>
<sequence>MNGFAAHGLNEDAFGEKTAGSEEGGLRTFDAFPKTKASYTAPSSRGGQWTVIVLAICTFLSFTEIRTWMQGTEMHHFSVEKGVSHELQLNLDMVVDMPCDTLRVNIQDAAGDRILAGEMLTKEDTSWKLWMDKRNTDTYGGSHEYQKLNQEDSGRLAAQEEDAHAHHVMGEVRRNPRRKFPKSPKLRRGEKKDSCRIYGSLEGNKVQGDFHITARGHGYAELGAHLDHQAFNFSHMITELSFGPHYPSLLNPLDKTIASTEDHYYKFQYFLSVVPTIYSKGQGALDTYSAAPPSAQTNRNKNIVFTNQYAATTQSGALPENPFYVPGIYFKYNIEPILLLVSEERGSLLALLIRLINTASGVLVTGGWVYQFSGWVGGILGRRRRAKQEGVLNGRPYSDD</sequence>
<name>A0A1L9S6S0_9EURO</name>
<evidence type="ECO:0000256" key="2">
    <source>
        <dbReference type="ARBA" id="ARBA00022692"/>
    </source>
</evidence>
<dbReference type="InterPro" id="IPR045888">
    <property type="entry name" value="Erv"/>
</dbReference>
<dbReference type="EMBL" id="KV878356">
    <property type="protein sequence ID" value="OJJ42877.1"/>
    <property type="molecule type" value="Genomic_DNA"/>
</dbReference>
<evidence type="ECO:0000256" key="5">
    <source>
        <dbReference type="RuleBase" id="RU369013"/>
    </source>
</evidence>
<keyword evidence="3" id="KW-1133">Transmembrane helix</keyword>
<evidence type="ECO:0000256" key="1">
    <source>
        <dbReference type="ARBA" id="ARBA00004370"/>
    </source>
</evidence>
<dbReference type="GO" id="GO:0006888">
    <property type="term" value="P:endoplasmic reticulum to Golgi vesicle-mediated transport"/>
    <property type="evidence" value="ECO:0007669"/>
    <property type="project" value="UniProtKB-UniRule"/>
</dbReference>
<dbReference type="GO" id="GO:0033116">
    <property type="term" value="C:endoplasmic reticulum-Golgi intermediate compartment membrane"/>
    <property type="evidence" value="ECO:0007669"/>
    <property type="project" value="UniProtKB-SubCell"/>
</dbReference>
<evidence type="ECO:0000313" key="9">
    <source>
        <dbReference type="EMBL" id="OJJ42877.1"/>
    </source>
</evidence>
<evidence type="ECO:0000259" key="8">
    <source>
        <dbReference type="Pfam" id="PF13850"/>
    </source>
</evidence>
<feature type="compositionally biased region" description="Basic residues" evidence="6">
    <location>
        <begin position="175"/>
        <end position="189"/>
    </location>
</feature>
<dbReference type="VEuPathDB" id="FungiDB:ASPZODRAFT_104636"/>
<feature type="region of interest" description="Disordered" evidence="6">
    <location>
        <begin position="174"/>
        <end position="193"/>
    </location>
</feature>
<dbReference type="InterPro" id="IPR012936">
    <property type="entry name" value="Erv_C"/>
</dbReference>
<comment type="subcellular location">
    <subcellularLocation>
        <location evidence="5">Endoplasmic reticulum membrane</location>
        <topology evidence="5">Multi-pass membrane protein</topology>
    </subcellularLocation>
    <subcellularLocation>
        <location evidence="5">Endoplasmic reticulum-Golgi intermediate compartment membrane</location>
        <topology evidence="5">Multi-pass membrane protein</topology>
    </subcellularLocation>
    <subcellularLocation>
        <location evidence="5">Golgi apparatus membrane</location>
        <topology evidence="5">Multi-pass membrane protein</topology>
    </subcellularLocation>
    <subcellularLocation>
        <location evidence="1">Membrane</location>
    </subcellularLocation>
</comment>
<evidence type="ECO:0000313" key="10">
    <source>
        <dbReference type="Proteomes" id="UP000184188"/>
    </source>
</evidence>
<keyword evidence="2" id="KW-0812">Transmembrane</keyword>
<dbReference type="GO" id="GO:0000139">
    <property type="term" value="C:Golgi membrane"/>
    <property type="evidence" value="ECO:0007669"/>
    <property type="project" value="UniProtKB-SubCell"/>
</dbReference>
<dbReference type="RefSeq" id="XP_022577387.1">
    <property type="nucleotide sequence ID" value="XM_022720866.1"/>
</dbReference>
<reference evidence="10" key="1">
    <citation type="journal article" date="2017" name="Genome Biol.">
        <title>Comparative genomics reveals high biological diversity and specific adaptations in the industrially and medically important fungal genus Aspergillus.</title>
        <authorList>
            <person name="de Vries R.P."/>
            <person name="Riley R."/>
            <person name="Wiebenga A."/>
            <person name="Aguilar-Osorio G."/>
            <person name="Amillis S."/>
            <person name="Uchima C.A."/>
            <person name="Anderluh G."/>
            <person name="Asadollahi M."/>
            <person name="Askin M."/>
            <person name="Barry K."/>
            <person name="Battaglia E."/>
            <person name="Bayram O."/>
            <person name="Benocci T."/>
            <person name="Braus-Stromeyer S.A."/>
            <person name="Caldana C."/>
            <person name="Canovas D."/>
            <person name="Cerqueira G.C."/>
            <person name="Chen F."/>
            <person name="Chen W."/>
            <person name="Choi C."/>
            <person name="Clum A."/>
            <person name="Dos Santos R.A."/>
            <person name="Damasio A.R."/>
            <person name="Diallinas G."/>
            <person name="Emri T."/>
            <person name="Fekete E."/>
            <person name="Flipphi M."/>
            <person name="Freyberg S."/>
            <person name="Gallo A."/>
            <person name="Gournas C."/>
            <person name="Habgood R."/>
            <person name="Hainaut M."/>
            <person name="Harispe M.L."/>
            <person name="Henrissat B."/>
            <person name="Hilden K.S."/>
            <person name="Hope R."/>
            <person name="Hossain A."/>
            <person name="Karabika E."/>
            <person name="Karaffa L."/>
            <person name="Karanyi Z."/>
            <person name="Krasevec N."/>
            <person name="Kuo A."/>
            <person name="Kusch H."/>
            <person name="LaButti K."/>
            <person name="Lagendijk E.L."/>
            <person name="Lapidus A."/>
            <person name="Levasseur A."/>
            <person name="Lindquist E."/>
            <person name="Lipzen A."/>
            <person name="Logrieco A.F."/>
            <person name="MacCabe A."/>
            <person name="Maekelae M.R."/>
            <person name="Malavazi I."/>
            <person name="Melin P."/>
            <person name="Meyer V."/>
            <person name="Mielnichuk N."/>
            <person name="Miskei M."/>
            <person name="Molnar A.P."/>
            <person name="Mule G."/>
            <person name="Ngan C.Y."/>
            <person name="Orejas M."/>
            <person name="Orosz E."/>
            <person name="Ouedraogo J.P."/>
            <person name="Overkamp K.M."/>
            <person name="Park H.-S."/>
            <person name="Perrone G."/>
            <person name="Piumi F."/>
            <person name="Punt P.J."/>
            <person name="Ram A.F."/>
            <person name="Ramon A."/>
            <person name="Rauscher S."/>
            <person name="Record E."/>
            <person name="Riano-Pachon D.M."/>
            <person name="Robert V."/>
            <person name="Roehrig J."/>
            <person name="Ruller R."/>
            <person name="Salamov A."/>
            <person name="Salih N.S."/>
            <person name="Samson R.A."/>
            <person name="Sandor E."/>
            <person name="Sanguinetti M."/>
            <person name="Schuetze T."/>
            <person name="Sepcic K."/>
            <person name="Shelest E."/>
            <person name="Sherlock G."/>
            <person name="Sophianopoulou V."/>
            <person name="Squina F.M."/>
            <person name="Sun H."/>
            <person name="Susca A."/>
            <person name="Todd R.B."/>
            <person name="Tsang A."/>
            <person name="Unkles S.E."/>
            <person name="van de Wiele N."/>
            <person name="van Rossen-Uffink D."/>
            <person name="Oliveira J.V."/>
            <person name="Vesth T.C."/>
            <person name="Visser J."/>
            <person name="Yu J.-H."/>
            <person name="Zhou M."/>
            <person name="Andersen M.R."/>
            <person name="Archer D.B."/>
            <person name="Baker S.E."/>
            <person name="Benoit I."/>
            <person name="Brakhage A.A."/>
            <person name="Braus G.H."/>
            <person name="Fischer R."/>
            <person name="Frisvad J.C."/>
            <person name="Goldman G.H."/>
            <person name="Houbraken J."/>
            <person name="Oakley B."/>
            <person name="Pocsi I."/>
            <person name="Scazzocchio C."/>
            <person name="Seiboth B."/>
            <person name="vanKuyk P.A."/>
            <person name="Wortman J."/>
            <person name="Dyer P.S."/>
            <person name="Grigoriev I.V."/>
        </authorList>
    </citation>
    <scope>NUCLEOTIDE SEQUENCE [LARGE SCALE GENOMIC DNA]</scope>
    <source>
        <strain evidence="10">CBS 506.65</strain>
    </source>
</reference>
<dbReference type="OrthoDB" id="5541786at2759"/>
<protein>
    <recommendedName>
        <fullName evidence="5">Endoplasmic reticulum-Golgi intermediate compartment protein</fullName>
    </recommendedName>
</protein>
<keyword evidence="5" id="KW-0256">Endoplasmic reticulum</keyword>
<evidence type="ECO:0000256" key="6">
    <source>
        <dbReference type="SAM" id="MobiDB-lite"/>
    </source>
</evidence>